<keyword evidence="1" id="KW-0732">Signal</keyword>
<keyword evidence="4" id="KW-1185">Reference proteome</keyword>
<name>A0ABW5DAL7_9BACT</name>
<dbReference type="Pfam" id="PF03734">
    <property type="entry name" value="YkuD"/>
    <property type="match status" value="1"/>
</dbReference>
<comment type="caution">
    <text evidence="3">The sequence shown here is derived from an EMBL/GenBank/DDBJ whole genome shotgun (WGS) entry which is preliminary data.</text>
</comment>
<dbReference type="Proteomes" id="UP001597375">
    <property type="component" value="Unassembled WGS sequence"/>
</dbReference>
<dbReference type="PANTHER" id="PTHR38589:SF1">
    <property type="entry name" value="BLR0621 PROTEIN"/>
    <property type="match status" value="1"/>
</dbReference>
<evidence type="ECO:0000256" key="1">
    <source>
        <dbReference type="SAM" id="SignalP"/>
    </source>
</evidence>
<evidence type="ECO:0000313" key="4">
    <source>
        <dbReference type="Proteomes" id="UP001597375"/>
    </source>
</evidence>
<proteinExistence type="predicted"/>
<dbReference type="EMBL" id="JBHUIT010000034">
    <property type="protein sequence ID" value="MFD2258127.1"/>
    <property type="molecule type" value="Genomic_DNA"/>
</dbReference>
<evidence type="ECO:0000313" key="3">
    <source>
        <dbReference type="EMBL" id="MFD2258127.1"/>
    </source>
</evidence>
<dbReference type="PANTHER" id="PTHR38589">
    <property type="entry name" value="BLR0621 PROTEIN"/>
    <property type="match status" value="1"/>
</dbReference>
<accession>A0ABW5DAL7</accession>
<dbReference type="RefSeq" id="WP_386821569.1">
    <property type="nucleotide sequence ID" value="NZ_JBHUIT010000034.1"/>
</dbReference>
<dbReference type="InterPro" id="IPR005490">
    <property type="entry name" value="LD_TPept_cat_dom"/>
</dbReference>
<feature type="signal peptide" evidence="1">
    <location>
        <begin position="1"/>
        <end position="20"/>
    </location>
</feature>
<organism evidence="3 4">
    <name type="scientific">Luteolibacter algae</name>
    <dbReference type="NCBI Taxonomy" id="454151"/>
    <lineage>
        <taxon>Bacteria</taxon>
        <taxon>Pseudomonadati</taxon>
        <taxon>Verrucomicrobiota</taxon>
        <taxon>Verrucomicrobiia</taxon>
        <taxon>Verrucomicrobiales</taxon>
        <taxon>Verrucomicrobiaceae</taxon>
        <taxon>Luteolibacter</taxon>
    </lineage>
</organism>
<reference evidence="4" key="1">
    <citation type="journal article" date="2019" name="Int. J. Syst. Evol. Microbiol.">
        <title>The Global Catalogue of Microorganisms (GCM) 10K type strain sequencing project: providing services to taxonomists for standard genome sequencing and annotation.</title>
        <authorList>
            <consortium name="The Broad Institute Genomics Platform"/>
            <consortium name="The Broad Institute Genome Sequencing Center for Infectious Disease"/>
            <person name="Wu L."/>
            <person name="Ma J."/>
        </authorList>
    </citation>
    <scope>NUCLEOTIDE SEQUENCE [LARGE SCALE GENOMIC DNA]</scope>
    <source>
        <strain evidence="4">CGMCC 4.7106</strain>
    </source>
</reference>
<feature type="domain" description="L,D-TPase catalytic" evidence="2">
    <location>
        <begin position="84"/>
        <end position="218"/>
    </location>
</feature>
<dbReference type="PROSITE" id="PS51257">
    <property type="entry name" value="PROKAR_LIPOPROTEIN"/>
    <property type="match status" value="1"/>
</dbReference>
<evidence type="ECO:0000259" key="2">
    <source>
        <dbReference type="Pfam" id="PF03734"/>
    </source>
</evidence>
<sequence>MRLGILISFLLSLASCGAFQLPQDSSQCVVGIADDWGSSTVSLSYFEKKNGEWYRVGDIWKGRLGSKGLVWGRGIHPNPSGVSLKQEGDGRSPAGVFDIGGVWGAHKSVKKHPKTFYHQVTSRDLWVEDGSSKYYNQFLSLDHEPATAWEKKAQMKQNDYPQSLKMFIAHNAYPRVVPNGGSSIFFHIWRRDGAAATAGCTTMIEDRLRWLIATVDPDRRPLYVLLPRAEYEKLKPLWKLP</sequence>
<protein>
    <submittedName>
        <fullName evidence="3">L,D-transpeptidase family protein</fullName>
    </submittedName>
</protein>
<feature type="chain" id="PRO_5047462968" evidence="1">
    <location>
        <begin position="21"/>
        <end position="241"/>
    </location>
</feature>
<gene>
    <name evidence="3" type="ORF">ACFSSA_15710</name>
</gene>